<feature type="domain" description="SpoVT-AbrB" evidence="2">
    <location>
        <begin position="1"/>
        <end position="47"/>
    </location>
</feature>
<name>A0A6A7N883_9BURK</name>
<sequence length="80" mass="8370">MTIAFVSADGSVTVPPPIRKALGLENGGRIEFLPFGDGQVVMIAMNLSPSVLKGILPKPDLDCTIEEMVEIAAKRAACSA</sequence>
<dbReference type="SUPFAM" id="SSF89447">
    <property type="entry name" value="AbrB/MazE/MraZ-like"/>
    <property type="match status" value="1"/>
</dbReference>
<accession>A0A6A7N883</accession>
<dbReference type="EMBL" id="WHUG01000012">
    <property type="protein sequence ID" value="MQA41310.1"/>
    <property type="molecule type" value="Genomic_DNA"/>
</dbReference>
<evidence type="ECO:0000259" key="2">
    <source>
        <dbReference type="PROSITE" id="PS51740"/>
    </source>
</evidence>
<dbReference type="GO" id="GO:0003677">
    <property type="term" value="F:DNA binding"/>
    <property type="evidence" value="ECO:0007669"/>
    <property type="project" value="UniProtKB-UniRule"/>
</dbReference>
<evidence type="ECO:0000313" key="4">
    <source>
        <dbReference type="Proteomes" id="UP000440498"/>
    </source>
</evidence>
<dbReference type="InterPro" id="IPR037914">
    <property type="entry name" value="SpoVT-AbrB_sf"/>
</dbReference>
<evidence type="ECO:0000256" key="1">
    <source>
        <dbReference type="PROSITE-ProRule" id="PRU01076"/>
    </source>
</evidence>
<reference evidence="3 4" key="1">
    <citation type="submission" date="2019-10" db="EMBL/GenBank/DDBJ databases">
        <title>Two novel species isolated from a subtropical stream in China.</title>
        <authorList>
            <person name="Lu H."/>
        </authorList>
    </citation>
    <scope>NUCLEOTIDE SEQUENCE [LARGE SCALE GENOMIC DNA]</scope>
    <source>
        <strain evidence="3 4">FT29W</strain>
    </source>
</reference>
<dbReference type="AlphaFoldDB" id="A0A6A7N883"/>
<comment type="caution">
    <text evidence="3">The sequence shown here is derived from an EMBL/GenBank/DDBJ whole genome shotgun (WGS) entry which is preliminary data.</text>
</comment>
<proteinExistence type="predicted"/>
<dbReference type="PROSITE" id="PS51740">
    <property type="entry name" value="SPOVT_ABRB"/>
    <property type="match status" value="1"/>
</dbReference>
<dbReference type="Gene3D" id="2.10.260.10">
    <property type="match status" value="1"/>
</dbReference>
<protein>
    <submittedName>
        <fullName evidence="3">AbrB family transcriptional regulator</fullName>
    </submittedName>
</protein>
<dbReference type="Proteomes" id="UP000440498">
    <property type="component" value="Unassembled WGS sequence"/>
</dbReference>
<evidence type="ECO:0000313" key="3">
    <source>
        <dbReference type="EMBL" id="MQA41310.1"/>
    </source>
</evidence>
<gene>
    <name evidence="3" type="ORF">GEV02_24505</name>
</gene>
<dbReference type="InterPro" id="IPR007159">
    <property type="entry name" value="SpoVT-AbrB_dom"/>
</dbReference>
<dbReference type="RefSeq" id="WP_152840561.1">
    <property type="nucleotide sequence ID" value="NZ_WHUG01000012.1"/>
</dbReference>
<keyword evidence="4" id="KW-1185">Reference proteome</keyword>
<keyword evidence="1" id="KW-0238">DNA-binding</keyword>
<organism evidence="3 4">
    <name type="scientific">Rugamonas aquatica</name>
    <dbReference type="NCBI Taxonomy" id="2743357"/>
    <lineage>
        <taxon>Bacteria</taxon>
        <taxon>Pseudomonadati</taxon>
        <taxon>Pseudomonadota</taxon>
        <taxon>Betaproteobacteria</taxon>
        <taxon>Burkholderiales</taxon>
        <taxon>Oxalobacteraceae</taxon>
        <taxon>Telluria group</taxon>
        <taxon>Rugamonas</taxon>
    </lineage>
</organism>